<dbReference type="KEGG" id="awe:JG540_00770"/>
<evidence type="ECO:0000313" key="2">
    <source>
        <dbReference type="EMBL" id="QQM67474.1"/>
    </source>
</evidence>
<keyword evidence="1" id="KW-1133">Transmembrane helix</keyword>
<dbReference type="Pfam" id="PF19478">
    <property type="entry name" value="TrbL_2"/>
    <property type="match status" value="1"/>
</dbReference>
<keyword evidence="1" id="KW-0472">Membrane</keyword>
<proteinExistence type="predicted"/>
<feature type="transmembrane region" description="Helical" evidence="1">
    <location>
        <begin position="144"/>
        <end position="168"/>
    </location>
</feature>
<dbReference type="InterPro" id="IPR045798">
    <property type="entry name" value="TrbL_Firmicutes"/>
</dbReference>
<evidence type="ECO:0000256" key="1">
    <source>
        <dbReference type="SAM" id="Phobius"/>
    </source>
</evidence>
<name>A0A7T7MA34_9ACTO</name>
<gene>
    <name evidence="2" type="ORF">JG540_00770</name>
</gene>
<keyword evidence="1" id="KW-0812">Transmembrane</keyword>
<feature type="transmembrane region" description="Helical" evidence="1">
    <location>
        <begin position="243"/>
        <end position="262"/>
    </location>
</feature>
<protein>
    <submittedName>
        <fullName evidence="2">Conjugal transfer protein TrbL</fullName>
    </submittedName>
</protein>
<dbReference type="AlphaFoldDB" id="A0A7T7MA34"/>
<feature type="transmembrane region" description="Helical" evidence="1">
    <location>
        <begin position="203"/>
        <end position="223"/>
    </location>
</feature>
<evidence type="ECO:0000313" key="3">
    <source>
        <dbReference type="Proteomes" id="UP000595895"/>
    </source>
</evidence>
<reference evidence="2 3" key="1">
    <citation type="submission" date="2020-12" db="EMBL/GenBank/DDBJ databases">
        <authorList>
            <person name="Zhou J."/>
        </authorList>
    </citation>
    <scope>NUCLEOTIDE SEQUENCE [LARGE SCALE GENOMIC DNA]</scope>
    <source>
        <strain evidence="2 3">CCUG 61299</strain>
    </source>
</reference>
<organism evidence="2 3">
    <name type="scientific">Actinomyces weissii</name>
    <dbReference type="NCBI Taxonomy" id="675090"/>
    <lineage>
        <taxon>Bacteria</taxon>
        <taxon>Bacillati</taxon>
        <taxon>Actinomycetota</taxon>
        <taxon>Actinomycetes</taxon>
        <taxon>Actinomycetales</taxon>
        <taxon>Actinomycetaceae</taxon>
        <taxon>Actinomyces</taxon>
    </lineage>
</organism>
<dbReference type="RefSeq" id="WP_200276094.1">
    <property type="nucleotide sequence ID" value="NZ_CP066802.1"/>
</dbReference>
<feature type="transmembrane region" description="Helical" evidence="1">
    <location>
        <begin position="45"/>
        <end position="63"/>
    </location>
</feature>
<keyword evidence="3" id="KW-1185">Reference proteome</keyword>
<sequence length="273" mass="28716">MDDILKNMLEALFSMDTNSLSDLSKGLSSYNATAYNAVTGIHKAAVVPVSSVVISIILVLELARNASHIEGDQQMGVKIIAGTMFKAALLVIAAQNSLLLLDAINEVASKVAGGIDAQPEKVRELPENVTSSIGDAGNVDKAGMLMLLIIPFLISLAAKLVVQIMVILRFAELYMLTAFASLPIALIGHPDTKSMGVGYLQRYAAVGLQGATLLLAVKVYALLGPSDPIPAVGDKQSLSGWIVNNYGTFLLAPVLLMMLVLASGRISKALVGQ</sequence>
<dbReference type="EMBL" id="CP066802">
    <property type="protein sequence ID" value="QQM67474.1"/>
    <property type="molecule type" value="Genomic_DNA"/>
</dbReference>
<feature type="transmembrane region" description="Helical" evidence="1">
    <location>
        <begin position="75"/>
        <end position="94"/>
    </location>
</feature>
<accession>A0A7T7MA34</accession>
<dbReference type="Proteomes" id="UP000595895">
    <property type="component" value="Chromosome"/>
</dbReference>